<keyword evidence="3" id="KW-1185">Reference proteome</keyword>
<reference evidence="2 3" key="1">
    <citation type="submission" date="2019-02" db="EMBL/GenBank/DDBJ databases">
        <title>Opniocepnalus argus genome.</title>
        <authorList>
            <person name="Zhou C."/>
            <person name="Xiao S."/>
        </authorList>
    </citation>
    <scope>NUCLEOTIDE SEQUENCE [LARGE SCALE GENOMIC DNA]</scope>
    <source>
        <strain evidence="2">OARG1902GOOAL</strain>
        <tissue evidence="2">Muscle</tissue>
    </source>
</reference>
<protein>
    <submittedName>
        <fullName evidence="2">Uncharacterized protein</fullName>
    </submittedName>
</protein>
<organism evidence="2 3">
    <name type="scientific">Channa argus</name>
    <name type="common">Northern snakehead</name>
    <name type="synonym">Ophicephalus argus</name>
    <dbReference type="NCBI Taxonomy" id="215402"/>
    <lineage>
        <taxon>Eukaryota</taxon>
        <taxon>Metazoa</taxon>
        <taxon>Chordata</taxon>
        <taxon>Craniata</taxon>
        <taxon>Vertebrata</taxon>
        <taxon>Euteleostomi</taxon>
        <taxon>Actinopterygii</taxon>
        <taxon>Neopterygii</taxon>
        <taxon>Teleostei</taxon>
        <taxon>Neoteleostei</taxon>
        <taxon>Acanthomorphata</taxon>
        <taxon>Anabantaria</taxon>
        <taxon>Anabantiformes</taxon>
        <taxon>Channoidei</taxon>
        <taxon>Channidae</taxon>
        <taxon>Channa</taxon>
    </lineage>
</organism>
<sequence length="59" mass="6544">MVRSRASNSVSLDSNAAKTLHLLHIPLSLMEAEEKLNMRHTEQVREGETEGDREAIANG</sequence>
<feature type="region of interest" description="Disordered" evidence="1">
    <location>
        <begin position="39"/>
        <end position="59"/>
    </location>
</feature>
<reference evidence="3" key="2">
    <citation type="submission" date="2019-02" db="EMBL/GenBank/DDBJ databases">
        <title>Opniocepnalus argus Var Kimnra genome.</title>
        <authorList>
            <person name="Zhou C."/>
            <person name="Xiao S."/>
        </authorList>
    </citation>
    <scope>NUCLEOTIDE SEQUENCE [LARGE SCALE GENOMIC DNA]</scope>
</reference>
<dbReference type="EMBL" id="CM015721">
    <property type="protein sequence ID" value="KAF3694330.1"/>
    <property type="molecule type" value="Genomic_DNA"/>
</dbReference>
<accession>A0A6G1PVI3</accession>
<evidence type="ECO:0000313" key="2">
    <source>
        <dbReference type="EMBL" id="KAF3694330.1"/>
    </source>
</evidence>
<dbReference type="Proteomes" id="UP000503349">
    <property type="component" value="Chromosome 10"/>
</dbReference>
<evidence type="ECO:0000313" key="3">
    <source>
        <dbReference type="Proteomes" id="UP000503349"/>
    </source>
</evidence>
<evidence type="ECO:0000256" key="1">
    <source>
        <dbReference type="SAM" id="MobiDB-lite"/>
    </source>
</evidence>
<name>A0A6G1PVI3_CHAAH</name>
<gene>
    <name evidence="2" type="ORF">EXN66_Car010006</name>
</gene>
<dbReference type="AlphaFoldDB" id="A0A6G1PVI3"/>
<proteinExistence type="predicted"/>